<protein>
    <recommendedName>
        <fullName evidence="5">MMS19 nucleotide excision repair protein</fullName>
    </recommendedName>
</protein>
<proteinExistence type="inferred from homology"/>
<keyword evidence="5" id="KW-0963">Cytoplasm</keyword>
<comment type="similarity">
    <text evidence="2 5">Belongs to the MET18/MMS19 family.</text>
</comment>
<dbReference type="GO" id="GO:0006281">
    <property type="term" value="P:DNA repair"/>
    <property type="evidence" value="ECO:0007669"/>
    <property type="project" value="UniProtKB-UniRule"/>
</dbReference>
<keyword evidence="5" id="KW-0234">DNA repair</keyword>
<evidence type="ECO:0000256" key="4">
    <source>
        <dbReference type="ARBA" id="ARBA00023242"/>
    </source>
</evidence>
<gene>
    <name evidence="8" type="ORF">OFUS_LOCUS9889</name>
</gene>
<evidence type="ECO:0000256" key="5">
    <source>
        <dbReference type="RuleBase" id="RU367072"/>
    </source>
</evidence>
<dbReference type="GO" id="GO:0097361">
    <property type="term" value="C:cytosolic [4Fe-4S] assembly targeting complex"/>
    <property type="evidence" value="ECO:0007669"/>
    <property type="project" value="UniProtKB-UniRule"/>
</dbReference>
<dbReference type="OrthoDB" id="342900at2759"/>
<keyword evidence="4 5" id="KW-0539">Nucleus</keyword>
<reference evidence="8" key="1">
    <citation type="submission" date="2022-03" db="EMBL/GenBank/DDBJ databases">
        <authorList>
            <person name="Martin C."/>
        </authorList>
    </citation>
    <scope>NUCLEOTIDE SEQUENCE</scope>
</reference>
<feature type="domain" description="MMS19 N-terminal" evidence="7">
    <location>
        <begin position="40"/>
        <end position="300"/>
    </location>
</feature>
<keyword evidence="9" id="KW-1185">Reference proteome</keyword>
<comment type="subunit">
    <text evidence="5">Component of the CIA complex.</text>
</comment>
<dbReference type="InterPro" id="IPR029240">
    <property type="entry name" value="MMS19_N"/>
</dbReference>
<dbReference type="SUPFAM" id="SSF48371">
    <property type="entry name" value="ARM repeat"/>
    <property type="match status" value="2"/>
</dbReference>
<evidence type="ECO:0000313" key="9">
    <source>
        <dbReference type="Proteomes" id="UP000749559"/>
    </source>
</evidence>
<comment type="caution">
    <text evidence="8">The sequence shown here is derived from an EMBL/GenBank/DDBJ whole genome shotgun (WGS) entry which is preliminary data.</text>
</comment>
<feature type="domain" description="MMS19 C-terminal" evidence="6">
    <location>
        <begin position="540"/>
        <end position="966"/>
    </location>
</feature>
<comment type="function">
    <text evidence="5">Key component of the cytosolic iron-sulfur protein assembly (CIA) complex, a multiprotein complex that mediates the incorporation of iron-sulfur cluster into apoproteins specifically involved in DNA metabolism and genomic integrity. In the CIA complex, MMS19 acts as an adapter between early-acting CIA components and a subset of cellular target iron-sulfur proteins.</text>
</comment>
<dbReference type="AlphaFoldDB" id="A0A8S4NTU0"/>
<comment type="subcellular location">
    <subcellularLocation>
        <location evidence="5">Cytoplasm</location>
        <location evidence="5">Cytoskeleton</location>
        <location evidence="5">Spindle</location>
    </subcellularLocation>
    <subcellularLocation>
        <location evidence="1 5">Nucleus</location>
    </subcellularLocation>
</comment>
<evidence type="ECO:0000256" key="2">
    <source>
        <dbReference type="ARBA" id="ARBA00009340"/>
    </source>
</evidence>
<sequence length="1016" mass="113151">MSAPEWKSAAQDFVHGNQDSSLGPIVEDVKAGHLKLVELVEGLRDYLTSGDVTVRCRGTSLLSGLINKLSAQHLNTQEVDVLVAFFSDRLKDHHSITPQALHGLKALSECSGLTDEGVQAICNSIFKEVTVQSLSQADRRTIYNILQSFLIQKLTALQKFGNSFVYSYIQVMDGEKDPRNLLIAFRSVVAIIQHFQIGMFAEELFEVTSCYFPIDFTPPPNDPYGVTREELIISLRHVLAATPLFGQYCFPLIMEKAASDITAAKIDSYDTLAVCIPVYGIQLLNEYNMALWNAIKNEVLSASNTQVEQATLGALNAAVKTYSDSNKQSSSMDGFGKDFLDSVCKDCHKGICNADLKVLYPNSKLIESCLATPQSCQYMLNKTIPVILEQFHTNTQPNRRRNILDILLRLIRRAQTFHDSTNNPIGQHKDPLVTLFISILNDNNSQLRNLGVCGLAGMAACEGLLNASEVEMISEHMLQLLLNDHEASVRQESTAAIAYIASKYPAMIQEKVLPALNERLTQEPMETETEIANNLSNSFILETMAAICTEHSLVKPIVQILVQYMKRDVKDSPSLSIDTYKAAECVLSVVKQSANFTGNVDFYTSQLMPDLIRICVHSAIDGASSTNSNEGVLTHVAAVLRTIVQQLSQGQALSVLGTANCIFLEGNLESINITSDQPFLPLEVSSPEGHHATLPLFTAIVCSLPSNTRIEDLRELCEKVYNLCKSTLNIKICEDASKCLAGLLNKYLKDAGIQELLGNILEDLGKSIEDADNETTLRCHHVTTWTWITKALVLSAHMKSMQFTKEIVKWFEYPLLGSTSAEGFYVILNEYDDIMLPTMHADVKILYRQRFFQQTLPILMEGFNNTKPEFKQHYLTGLSHLLRFLPKQVLKTELPPLMPMLVQSLCCNVTSLQLATMGTLYDLLFDAPMVLAKYAESTIPQVQKLTKHQPSMKVRILALQCLGLMTTLPHHILFPFKSKILHTLGEVVDDKKRLVRKEAVKARTEWYLLGAPSTKT</sequence>
<evidence type="ECO:0000256" key="3">
    <source>
        <dbReference type="ARBA" id="ARBA00022737"/>
    </source>
</evidence>
<dbReference type="InterPro" id="IPR011989">
    <property type="entry name" value="ARM-like"/>
</dbReference>
<dbReference type="PANTHER" id="PTHR12891">
    <property type="entry name" value="DNA REPAIR/TRANSCRIPTION PROTEIN MET18/MMS19"/>
    <property type="match status" value="1"/>
</dbReference>
<dbReference type="InterPro" id="IPR039920">
    <property type="entry name" value="MMS19"/>
</dbReference>
<dbReference type="InterPro" id="IPR016024">
    <property type="entry name" value="ARM-type_fold"/>
</dbReference>
<accession>A0A8S4NTU0</accession>
<dbReference type="InterPro" id="IPR024687">
    <property type="entry name" value="MMS19_C"/>
</dbReference>
<evidence type="ECO:0000256" key="1">
    <source>
        <dbReference type="ARBA" id="ARBA00004123"/>
    </source>
</evidence>
<dbReference type="Pfam" id="PF12460">
    <property type="entry name" value="MMS19_C"/>
    <property type="match status" value="1"/>
</dbReference>
<organism evidence="8 9">
    <name type="scientific">Owenia fusiformis</name>
    <name type="common">Polychaete worm</name>
    <dbReference type="NCBI Taxonomy" id="6347"/>
    <lineage>
        <taxon>Eukaryota</taxon>
        <taxon>Metazoa</taxon>
        <taxon>Spiralia</taxon>
        <taxon>Lophotrochozoa</taxon>
        <taxon>Annelida</taxon>
        <taxon>Polychaeta</taxon>
        <taxon>Sedentaria</taxon>
        <taxon>Canalipalpata</taxon>
        <taxon>Sabellida</taxon>
        <taxon>Oweniida</taxon>
        <taxon>Oweniidae</taxon>
        <taxon>Owenia</taxon>
    </lineage>
</organism>
<evidence type="ECO:0000259" key="7">
    <source>
        <dbReference type="Pfam" id="PF14500"/>
    </source>
</evidence>
<dbReference type="GO" id="GO:0005819">
    <property type="term" value="C:spindle"/>
    <property type="evidence" value="ECO:0007669"/>
    <property type="project" value="UniProtKB-SubCell"/>
</dbReference>
<dbReference type="GO" id="GO:0005634">
    <property type="term" value="C:nucleus"/>
    <property type="evidence" value="ECO:0007669"/>
    <property type="project" value="UniProtKB-SubCell"/>
</dbReference>
<dbReference type="GO" id="GO:0016226">
    <property type="term" value="P:iron-sulfur cluster assembly"/>
    <property type="evidence" value="ECO:0007669"/>
    <property type="project" value="UniProtKB-UniRule"/>
</dbReference>
<evidence type="ECO:0000259" key="6">
    <source>
        <dbReference type="Pfam" id="PF12460"/>
    </source>
</evidence>
<dbReference type="Proteomes" id="UP000749559">
    <property type="component" value="Unassembled WGS sequence"/>
</dbReference>
<dbReference type="Gene3D" id="1.25.10.10">
    <property type="entry name" value="Leucine-rich Repeat Variant"/>
    <property type="match status" value="2"/>
</dbReference>
<dbReference type="Pfam" id="PF14500">
    <property type="entry name" value="MMS19_N"/>
    <property type="match status" value="1"/>
</dbReference>
<evidence type="ECO:0000313" key="8">
    <source>
        <dbReference type="EMBL" id="CAH1783557.1"/>
    </source>
</evidence>
<dbReference type="GO" id="GO:0051604">
    <property type="term" value="P:protein maturation"/>
    <property type="evidence" value="ECO:0007669"/>
    <property type="project" value="UniProtKB-UniRule"/>
</dbReference>
<keyword evidence="5" id="KW-0227">DNA damage</keyword>
<dbReference type="PANTHER" id="PTHR12891:SF0">
    <property type="entry name" value="MMS19 NUCLEOTIDE EXCISION REPAIR PROTEIN HOMOLOG"/>
    <property type="match status" value="1"/>
</dbReference>
<keyword evidence="3" id="KW-0677">Repeat</keyword>
<dbReference type="EMBL" id="CAIIXF020000005">
    <property type="protein sequence ID" value="CAH1783557.1"/>
    <property type="molecule type" value="Genomic_DNA"/>
</dbReference>
<name>A0A8S4NTU0_OWEFU</name>
<keyword evidence="5" id="KW-0206">Cytoskeleton</keyword>